<evidence type="ECO:0008006" key="4">
    <source>
        <dbReference type="Google" id="ProtNLM"/>
    </source>
</evidence>
<proteinExistence type="predicted"/>
<evidence type="ECO:0000256" key="1">
    <source>
        <dbReference type="SAM" id="MobiDB-lite"/>
    </source>
</evidence>
<feature type="region of interest" description="Disordered" evidence="1">
    <location>
        <begin position="428"/>
        <end position="448"/>
    </location>
</feature>
<reference evidence="2 3" key="1">
    <citation type="submission" date="2023-09" db="EMBL/GenBank/DDBJ databases">
        <title>Complete-Gapless Cercospora beticola genome.</title>
        <authorList>
            <person name="Wyatt N.A."/>
            <person name="Spanner R.E."/>
            <person name="Bolton M.D."/>
        </authorList>
    </citation>
    <scope>NUCLEOTIDE SEQUENCE [LARGE SCALE GENOMIC DNA]</scope>
    <source>
        <strain evidence="2">Cb09-40</strain>
    </source>
</reference>
<dbReference type="EMBL" id="CP134187">
    <property type="protein sequence ID" value="WPB01745.1"/>
    <property type="molecule type" value="Genomic_DNA"/>
</dbReference>
<dbReference type="RefSeq" id="XP_065458850.1">
    <property type="nucleotide sequence ID" value="XM_065602778.1"/>
</dbReference>
<accession>A0ABZ0NQC5</accession>
<organism evidence="2 3">
    <name type="scientific">Cercospora beticola</name>
    <name type="common">Sugarbeet leaf spot fungus</name>
    <dbReference type="NCBI Taxonomy" id="122368"/>
    <lineage>
        <taxon>Eukaryota</taxon>
        <taxon>Fungi</taxon>
        <taxon>Dikarya</taxon>
        <taxon>Ascomycota</taxon>
        <taxon>Pezizomycotina</taxon>
        <taxon>Dothideomycetes</taxon>
        <taxon>Dothideomycetidae</taxon>
        <taxon>Mycosphaerellales</taxon>
        <taxon>Mycosphaerellaceae</taxon>
        <taxon>Cercospora</taxon>
    </lineage>
</organism>
<protein>
    <recommendedName>
        <fullName evidence="4">HNH nuclease domain-containing protein</fullName>
    </recommendedName>
</protein>
<keyword evidence="3" id="KW-1185">Reference proteome</keyword>
<evidence type="ECO:0000313" key="3">
    <source>
        <dbReference type="Proteomes" id="UP001302367"/>
    </source>
</evidence>
<sequence length="448" mass="50431">MPAPNSEHWVDSTVSYDPSAILDDISGQLHLTPAAKRPFHLLVWKHVNENFVIEPNVFNPVAFLQNTTLEAGLPAQLLHLVDAFLNMYGMILWPDSQHGDELGHVGRRHLVRGRESWYARQGYWNIEQIVGGGAATTRVDEPFMSLHGVGAEGEVGRAWTKLGTVLQNYIMAMLRQDWQMRAFLETETAKLHIEELLESITGKKINGPLDMAGKQKIRPNARPQRKGAWQSFEGQWLRPDQFSGIAPNSNVIEMQHIHPYAYPRPHRFNLATALPTQQTPAVLTNPWAVPHIHSRQNAWPPRSILPHESPLEFQWRQNNLYLYPTNSEHSHFLQQQPIPVQVQSLPQPGTINGVPILRSPPRGRRGLRLEKRQELPGAGGEIGELGEGGSTVRNGSVNEIQTGLGTTEGPGHGLQDAKAAEQRYYRVKSPWRARDRGRRVSEESNKTV</sequence>
<dbReference type="GeneID" id="90644250"/>
<gene>
    <name evidence="2" type="ORF">RHO25_006376</name>
</gene>
<dbReference type="Proteomes" id="UP001302367">
    <property type="component" value="Chromosome 4"/>
</dbReference>
<evidence type="ECO:0000313" key="2">
    <source>
        <dbReference type="EMBL" id="WPB01745.1"/>
    </source>
</evidence>
<feature type="compositionally biased region" description="Basic and acidic residues" evidence="1">
    <location>
        <begin position="432"/>
        <end position="448"/>
    </location>
</feature>
<name>A0ABZ0NQC5_CERBT</name>